<dbReference type="GO" id="GO:0000049">
    <property type="term" value="F:tRNA binding"/>
    <property type="evidence" value="ECO:0007669"/>
    <property type="project" value="TreeGrafter"/>
</dbReference>
<evidence type="ECO:0000313" key="1">
    <source>
        <dbReference type="EMBL" id="KAG5464403.1"/>
    </source>
</evidence>
<dbReference type="PANTHER" id="PTHR20873">
    <property type="entry name" value="L-SERYL-TRNA(SEC) KINASE"/>
    <property type="match status" value="1"/>
</dbReference>
<dbReference type="InterPro" id="IPR052648">
    <property type="entry name" value="Ser-tRNA(Sec)_kinase"/>
</dbReference>
<dbReference type="InterPro" id="IPR027417">
    <property type="entry name" value="P-loop_NTPase"/>
</dbReference>
<dbReference type="KEGG" id="lmat:92510747"/>
<dbReference type="SUPFAM" id="SSF52540">
    <property type="entry name" value="P-loop containing nucleoside triphosphate hydrolases"/>
    <property type="match status" value="1"/>
</dbReference>
<protein>
    <recommendedName>
        <fullName evidence="3">L-seryl-tRNA(Sec) kinase</fullName>
    </recommendedName>
</protein>
<evidence type="ECO:0008006" key="3">
    <source>
        <dbReference type="Google" id="ProtNLM"/>
    </source>
</evidence>
<keyword evidence="2" id="KW-1185">Reference proteome</keyword>
<evidence type="ECO:0000313" key="2">
    <source>
        <dbReference type="Proteomes" id="UP000673552"/>
    </source>
</evidence>
<dbReference type="AlphaFoldDB" id="A0A836GIC2"/>
<dbReference type="EMBL" id="JAFEUZ010000036">
    <property type="protein sequence ID" value="KAG5464403.1"/>
    <property type="molecule type" value="Genomic_DNA"/>
</dbReference>
<dbReference type="Proteomes" id="UP000673552">
    <property type="component" value="Chromosome 36"/>
</dbReference>
<organism evidence="1 2">
    <name type="scientific">Leishmania martiniquensis</name>
    <dbReference type="NCBI Taxonomy" id="1580590"/>
    <lineage>
        <taxon>Eukaryota</taxon>
        <taxon>Discoba</taxon>
        <taxon>Euglenozoa</taxon>
        <taxon>Kinetoplastea</taxon>
        <taxon>Metakinetoplastina</taxon>
        <taxon>Trypanosomatida</taxon>
        <taxon>Trypanosomatidae</taxon>
        <taxon>Leishmaniinae</taxon>
        <taxon>Leishmania</taxon>
    </lineage>
</organism>
<dbReference type="GeneID" id="92510747"/>
<accession>A0A836GIC2</accession>
<dbReference type="Gene3D" id="3.40.50.300">
    <property type="entry name" value="P-loop containing nucleotide triphosphate hydrolases"/>
    <property type="match status" value="1"/>
</dbReference>
<gene>
    <name evidence="1" type="ORF">LSCM1_00587</name>
</gene>
<dbReference type="PANTHER" id="PTHR20873:SF0">
    <property type="entry name" value="L-SERYL-TRNA(SEC) KINASE"/>
    <property type="match status" value="1"/>
</dbReference>
<name>A0A836GIC2_9TRYP</name>
<sequence length="458" mass="50987">MMNVPSPPSQYPSALLILVTGLPAAGKSTFLAAAQRHVFQCGDSSGKVSLFGGRCHGRISSVLQLDKVLADLERETASDIDFAASAGDHKFSPLLWRRATRRLLKLTQSALCTCVAETADSDATQDVVVPMVFVEDNMHYRSMRARYYQMCRALERGEQPVQTPRDTPAATVQASHRFIGVFELRFVTPLAVCLARNAQRGVPRKGSDEEQMHASAWVPPAVICSMDALFDHCYAADDRLDRIVGAPCDSKAWQWTATTQPWGLLVYASQAVSEEMLPAAPEETAVGFFDVALQQPEAWDMCQRQRQDAARTRLTCLRGDEHLDETTRLSRAAEAVESHAHQLDLQLRRVIHAFLQQRYHLQAHGTENAPSSRQRSAMLRKHMVVAKQEAAQSFKVQLRQLCTANTDVANTTAVERLSSSIDDVQELVVQQFQQRVLDLWRALEACALPASRMTSTRK</sequence>
<dbReference type="OrthoDB" id="9972657at2759"/>
<proteinExistence type="predicted"/>
<dbReference type="GO" id="GO:0016301">
    <property type="term" value="F:kinase activity"/>
    <property type="evidence" value="ECO:0007669"/>
    <property type="project" value="TreeGrafter"/>
</dbReference>
<reference evidence="1 2" key="1">
    <citation type="submission" date="2021-03" db="EMBL/GenBank/DDBJ databases">
        <title>Leishmania (Mundinia) martiniquensis Genome sequencing and assembly.</title>
        <authorList>
            <person name="Almutairi H."/>
            <person name="Gatherer D."/>
        </authorList>
    </citation>
    <scope>NUCLEOTIDE SEQUENCE [LARGE SCALE GENOMIC DNA]</scope>
    <source>
        <strain evidence="1">LSCM1</strain>
    </source>
</reference>
<comment type="caution">
    <text evidence="1">The sequence shown here is derived from an EMBL/GenBank/DDBJ whole genome shotgun (WGS) entry which is preliminary data.</text>
</comment>
<dbReference type="RefSeq" id="XP_067174340.1">
    <property type="nucleotide sequence ID" value="XM_067318235.1"/>
</dbReference>